<reference evidence="2 3" key="1">
    <citation type="submission" date="2018-01" db="EMBL/GenBank/DDBJ databases">
        <title>Draft genome sequence of Jiangella sp. GTF31.</title>
        <authorList>
            <person name="Sahin N."/>
            <person name="Ay H."/>
            <person name="Saygin H."/>
        </authorList>
    </citation>
    <scope>NUCLEOTIDE SEQUENCE [LARGE SCALE GENOMIC DNA]</scope>
    <source>
        <strain evidence="2 3">GTF31</strain>
    </source>
</reference>
<dbReference type="AlphaFoldDB" id="A0A2W2AVY8"/>
<evidence type="ECO:0000313" key="2">
    <source>
        <dbReference type="EMBL" id="PZF79385.1"/>
    </source>
</evidence>
<accession>A0A2W2AVY8</accession>
<organism evidence="2 3">
    <name type="scientific">Jiangella anatolica</name>
    <dbReference type="NCBI Taxonomy" id="2670374"/>
    <lineage>
        <taxon>Bacteria</taxon>
        <taxon>Bacillati</taxon>
        <taxon>Actinomycetota</taxon>
        <taxon>Actinomycetes</taxon>
        <taxon>Jiangellales</taxon>
        <taxon>Jiangellaceae</taxon>
        <taxon>Jiangella</taxon>
    </lineage>
</organism>
<dbReference type="Gene3D" id="3.30.200.20">
    <property type="entry name" value="Phosphorylase Kinase, domain 1"/>
    <property type="match status" value="1"/>
</dbReference>
<dbReference type="InterPro" id="IPR011009">
    <property type="entry name" value="Kinase-like_dom_sf"/>
</dbReference>
<dbReference type="Pfam" id="PF01636">
    <property type="entry name" value="APH"/>
    <property type="match status" value="1"/>
</dbReference>
<dbReference type="PANTHER" id="PTHR21310">
    <property type="entry name" value="AMINOGLYCOSIDE PHOSPHOTRANSFERASE-RELATED-RELATED"/>
    <property type="match status" value="1"/>
</dbReference>
<dbReference type="InterPro" id="IPR002575">
    <property type="entry name" value="Aminoglycoside_PTrfase"/>
</dbReference>
<sequence>MADAVAGEAVVRAVHRLPRRARAVHVRDAGDRDVERVTDEQLVRTLLREQHPDLAGLPIRFAAKGWDNELWRLGDALAVRIPCTERGPELLRKEHRWVPSLAEVLPLPVPTPLRLGEPSERFGQPWTVTTWVDGEPADRVPVTRGDDSADVLAGFLRALHQLAPADAPDSSDRGVALERLADATDEGIGTLVPPALVPAARAVWADGVAAPPWTGPPTWLHGDLHPANVTVADGTLAGVLDFGELCAGDPATDLAAAWTLLPAGAAARFFRAYGEVDDATVRRARGWTVRTSLGLIIVGRSRAA</sequence>
<dbReference type="Gene3D" id="3.90.1200.10">
    <property type="match status" value="1"/>
</dbReference>
<name>A0A2W2AVY8_9ACTN</name>
<evidence type="ECO:0000259" key="1">
    <source>
        <dbReference type="Pfam" id="PF01636"/>
    </source>
</evidence>
<protein>
    <submittedName>
        <fullName evidence="2">Aminoglycoside phosphotransferase</fullName>
    </submittedName>
</protein>
<feature type="non-terminal residue" evidence="2">
    <location>
        <position position="304"/>
    </location>
</feature>
<dbReference type="Proteomes" id="UP000248764">
    <property type="component" value="Unassembled WGS sequence"/>
</dbReference>
<keyword evidence="2" id="KW-0808">Transferase</keyword>
<proteinExistence type="predicted"/>
<dbReference type="CDD" id="cd05155">
    <property type="entry name" value="APH_ChoK_like_1"/>
    <property type="match status" value="1"/>
</dbReference>
<keyword evidence="3" id="KW-1185">Reference proteome</keyword>
<dbReference type="GO" id="GO:0016740">
    <property type="term" value="F:transferase activity"/>
    <property type="evidence" value="ECO:0007669"/>
    <property type="project" value="UniProtKB-KW"/>
</dbReference>
<comment type="caution">
    <text evidence="2">The sequence shown here is derived from an EMBL/GenBank/DDBJ whole genome shotgun (WGS) entry which is preliminary data.</text>
</comment>
<evidence type="ECO:0000313" key="3">
    <source>
        <dbReference type="Proteomes" id="UP000248764"/>
    </source>
</evidence>
<dbReference type="EMBL" id="POTW01000144">
    <property type="protein sequence ID" value="PZF79385.1"/>
    <property type="molecule type" value="Genomic_DNA"/>
</dbReference>
<gene>
    <name evidence="2" type="ORF">C1I92_31440</name>
</gene>
<dbReference type="PANTHER" id="PTHR21310:SF42">
    <property type="entry name" value="BIFUNCTIONAL AAC_APH"/>
    <property type="match status" value="1"/>
</dbReference>
<feature type="domain" description="Aminoglycoside phosphotransferase" evidence="1">
    <location>
        <begin position="59"/>
        <end position="286"/>
    </location>
</feature>
<dbReference type="InterPro" id="IPR051678">
    <property type="entry name" value="AGP_Transferase"/>
</dbReference>
<dbReference type="SUPFAM" id="SSF56112">
    <property type="entry name" value="Protein kinase-like (PK-like)"/>
    <property type="match status" value="1"/>
</dbReference>